<feature type="compositionally biased region" description="Acidic residues" evidence="1">
    <location>
        <begin position="192"/>
        <end position="211"/>
    </location>
</feature>
<evidence type="ECO:0000313" key="2">
    <source>
        <dbReference type="EMBL" id="CAE7508591.1"/>
    </source>
</evidence>
<keyword evidence="3" id="KW-1185">Reference proteome</keyword>
<evidence type="ECO:0000313" key="3">
    <source>
        <dbReference type="Proteomes" id="UP000604046"/>
    </source>
</evidence>
<accession>A0A812T386</accession>
<dbReference type="EMBL" id="CAJNDS010002518">
    <property type="protein sequence ID" value="CAE7508591.1"/>
    <property type="molecule type" value="Genomic_DNA"/>
</dbReference>
<reference evidence="2" key="1">
    <citation type="submission" date="2021-02" db="EMBL/GenBank/DDBJ databases">
        <authorList>
            <person name="Dougan E. K."/>
            <person name="Rhodes N."/>
            <person name="Thang M."/>
            <person name="Chan C."/>
        </authorList>
    </citation>
    <scope>NUCLEOTIDE SEQUENCE</scope>
</reference>
<name>A0A812T386_9DINO</name>
<dbReference type="AlphaFoldDB" id="A0A812T386"/>
<organism evidence="2 3">
    <name type="scientific">Symbiodinium natans</name>
    <dbReference type="NCBI Taxonomy" id="878477"/>
    <lineage>
        <taxon>Eukaryota</taxon>
        <taxon>Sar</taxon>
        <taxon>Alveolata</taxon>
        <taxon>Dinophyceae</taxon>
        <taxon>Suessiales</taxon>
        <taxon>Symbiodiniaceae</taxon>
        <taxon>Symbiodinium</taxon>
    </lineage>
</organism>
<gene>
    <name evidence="2" type="primary">eprA1</name>
    <name evidence="2" type="ORF">SNAT2548_LOCUS28483</name>
</gene>
<feature type="region of interest" description="Disordered" evidence="1">
    <location>
        <begin position="151"/>
        <end position="234"/>
    </location>
</feature>
<dbReference type="Proteomes" id="UP000604046">
    <property type="component" value="Unassembled WGS sequence"/>
</dbReference>
<sequence length="234" mass="25062">MGRGQKRKVDGDVSEAPPEVVTKLQELPKQALLRFRRDLALEPFECAVQRLEGTARGMVELLEVPHESVARSLTAALGGSTWCWSFGATCADVDGARSALGTMLDEGQQKLLASLRRGDAFSAAVKTHSSKRDGQPLLRLGRTRVMWLLGASPEEGDEGSAKNTPKAPRKRRRKAKAATPGARDGAAKPEDPESPDAEDLEDSESASQDEDAGSKTGAATRAFLASLRAKRGKN</sequence>
<comment type="caution">
    <text evidence="2">The sequence shown here is derived from an EMBL/GenBank/DDBJ whole genome shotgun (WGS) entry which is preliminary data.</text>
</comment>
<feature type="compositionally biased region" description="Basic residues" evidence="1">
    <location>
        <begin position="167"/>
        <end position="176"/>
    </location>
</feature>
<proteinExistence type="predicted"/>
<protein>
    <submittedName>
        <fullName evidence="2">EprA1 protein</fullName>
    </submittedName>
</protein>
<evidence type="ECO:0000256" key="1">
    <source>
        <dbReference type="SAM" id="MobiDB-lite"/>
    </source>
</evidence>